<dbReference type="InterPro" id="IPR004776">
    <property type="entry name" value="Mem_transp_PIN-like"/>
</dbReference>
<name>A0A4P6QAX7_9ACTN</name>
<keyword evidence="4 7" id="KW-0812">Transmembrane</keyword>
<dbReference type="PANTHER" id="PTHR36838">
    <property type="entry name" value="AUXIN EFFLUX CARRIER FAMILY PROTEIN"/>
    <property type="match status" value="1"/>
</dbReference>
<organism evidence="8 9">
    <name type="scientific">Streptomonospora litoralis</name>
    <dbReference type="NCBI Taxonomy" id="2498135"/>
    <lineage>
        <taxon>Bacteria</taxon>
        <taxon>Bacillati</taxon>
        <taxon>Actinomycetota</taxon>
        <taxon>Actinomycetes</taxon>
        <taxon>Streptosporangiales</taxon>
        <taxon>Nocardiopsidaceae</taxon>
        <taxon>Streptomonospora</taxon>
    </lineage>
</organism>
<proteinExistence type="predicted"/>
<dbReference type="Pfam" id="PF03547">
    <property type="entry name" value="Mem_trans"/>
    <property type="match status" value="2"/>
</dbReference>
<sequence length="308" mass="31745">MTGVVIGFGVIASIVALGYVLGRLDLLGSNGRQVLTNLAFYVATPALLFEILSGADLSVLVDAPLLVSALSMAFVGVLFAAVGALRRWGVGTTTMGALCATYVNSGNLGIPVSVYVLGDASLIAPVLLFQLIVLGPIGLTILDLRGREPGTRNGPLRILAAPLRNPVVIGCLAGVAVAATGWAVPDPLMQPFELVGSMSVPAVLLAFGISLHGSPVPGRGPERGAVVLAVLLKCLVQPAVAWALGAFVFGLQGTGLFAVVVIAALPTAQNMYTYAVLYRTAQEMTRETVLLTTFLTLPVLVAIAYLLG</sequence>
<keyword evidence="3" id="KW-1003">Cell membrane</keyword>
<feature type="transmembrane region" description="Helical" evidence="7">
    <location>
        <begin position="289"/>
        <end position="307"/>
    </location>
</feature>
<evidence type="ECO:0000313" key="8">
    <source>
        <dbReference type="EMBL" id="QBI56664.1"/>
    </source>
</evidence>
<feature type="transmembrane region" description="Helical" evidence="7">
    <location>
        <begin position="225"/>
        <end position="249"/>
    </location>
</feature>
<feature type="transmembrane region" description="Helical" evidence="7">
    <location>
        <begin position="6"/>
        <end position="22"/>
    </location>
</feature>
<dbReference type="AlphaFoldDB" id="A0A4P6QAX7"/>
<feature type="transmembrane region" description="Helical" evidence="7">
    <location>
        <begin position="163"/>
        <end position="182"/>
    </location>
</feature>
<gene>
    <name evidence="8" type="ORF">EKD16_24600</name>
</gene>
<evidence type="ECO:0000256" key="4">
    <source>
        <dbReference type="ARBA" id="ARBA00022692"/>
    </source>
</evidence>
<evidence type="ECO:0000313" key="9">
    <source>
        <dbReference type="Proteomes" id="UP000292235"/>
    </source>
</evidence>
<keyword evidence="6 7" id="KW-0472">Membrane</keyword>
<dbReference type="OrthoDB" id="5405318at2"/>
<feature type="transmembrane region" description="Helical" evidence="7">
    <location>
        <begin position="255"/>
        <end position="277"/>
    </location>
</feature>
<dbReference type="PANTHER" id="PTHR36838:SF1">
    <property type="entry name" value="SLR1864 PROTEIN"/>
    <property type="match status" value="1"/>
</dbReference>
<dbReference type="RefSeq" id="WP_131101677.1">
    <property type="nucleotide sequence ID" value="NZ_CP036455.1"/>
</dbReference>
<evidence type="ECO:0000256" key="7">
    <source>
        <dbReference type="SAM" id="Phobius"/>
    </source>
</evidence>
<feature type="transmembrane region" description="Helical" evidence="7">
    <location>
        <begin position="97"/>
        <end position="116"/>
    </location>
</feature>
<evidence type="ECO:0000256" key="5">
    <source>
        <dbReference type="ARBA" id="ARBA00022989"/>
    </source>
</evidence>
<feature type="transmembrane region" description="Helical" evidence="7">
    <location>
        <begin position="34"/>
        <end position="53"/>
    </location>
</feature>
<evidence type="ECO:0000256" key="2">
    <source>
        <dbReference type="ARBA" id="ARBA00022448"/>
    </source>
</evidence>
<dbReference type="GO" id="GO:0016020">
    <property type="term" value="C:membrane"/>
    <property type="evidence" value="ECO:0007669"/>
    <property type="project" value="UniProtKB-SubCell"/>
</dbReference>
<feature type="transmembrane region" description="Helical" evidence="7">
    <location>
        <begin position="194"/>
        <end position="213"/>
    </location>
</feature>
<keyword evidence="2" id="KW-0813">Transport</keyword>
<evidence type="ECO:0000256" key="1">
    <source>
        <dbReference type="ARBA" id="ARBA00004141"/>
    </source>
</evidence>
<dbReference type="EMBL" id="CP036455">
    <property type="protein sequence ID" value="QBI56664.1"/>
    <property type="molecule type" value="Genomic_DNA"/>
</dbReference>
<feature type="transmembrane region" description="Helical" evidence="7">
    <location>
        <begin position="122"/>
        <end position="142"/>
    </location>
</feature>
<comment type="subcellular location">
    <subcellularLocation>
        <location evidence="1">Membrane</location>
        <topology evidence="1">Multi-pass membrane protein</topology>
    </subcellularLocation>
</comment>
<keyword evidence="5 7" id="KW-1133">Transmembrane helix</keyword>
<protein>
    <submittedName>
        <fullName evidence="8">Membrane transport protein</fullName>
    </submittedName>
</protein>
<dbReference type="GO" id="GO:0055085">
    <property type="term" value="P:transmembrane transport"/>
    <property type="evidence" value="ECO:0007669"/>
    <property type="project" value="InterPro"/>
</dbReference>
<evidence type="ECO:0000256" key="6">
    <source>
        <dbReference type="ARBA" id="ARBA00023136"/>
    </source>
</evidence>
<dbReference type="KEGG" id="strr:EKD16_24600"/>
<dbReference type="Proteomes" id="UP000292235">
    <property type="component" value="Chromosome"/>
</dbReference>
<accession>A0A4P6QAX7</accession>
<evidence type="ECO:0000256" key="3">
    <source>
        <dbReference type="ARBA" id="ARBA00022475"/>
    </source>
</evidence>
<feature type="transmembrane region" description="Helical" evidence="7">
    <location>
        <begin position="65"/>
        <end position="85"/>
    </location>
</feature>
<reference evidence="8 9" key="1">
    <citation type="submission" date="2019-02" db="EMBL/GenBank/DDBJ databases">
        <authorList>
            <person name="Khodamoradi S."/>
            <person name="Hahnke R.L."/>
            <person name="Kaempfer P."/>
            <person name="Schumann P."/>
            <person name="Rohde M."/>
            <person name="Steinert M."/>
            <person name="Luzhetskyy A."/>
            <person name="Wink J."/>
            <person name="Ruckert C."/>
        </authorList>
    </citation>
    <scope>NUCLEOTIDE SEQUENCE [LARGE SCALE GENOMIC DNA]</scope>
    <source>
        <strain evidence="8 9">M2</strain>
    </source>
</reference>
<keyword evidence="9" id="KW-1185">Reference proteome</keyword>